<dbReference type="RefSeq" id="WP_235018313.1">
    <property type="nucleotide sequence ID" value="NZ_FNVO01000024.1"/>
</dbReference>
<accession>A0A1H6DXP7</accession>
<proteinExistence type="predicted"/>
<dbReference type="Proteomes" id="UP000236723">
    <property type="component" value="Unassembled WGS sequence"/>
</dbReference>
<dbReference type="InterPro" id="IPR043917">
    <property type="entry name" value="DUF5753"/>
</dbReference>
<organism evidence="2 3">
    <name type="scientific">Thermomonospora echinospora</name>
    <dbReference type="NCBI Taxonomy" id="1992"/>
    <lineage>
        <taxon>Bacteria</taxon>
        <taxon>Bacillati</taxon>
        <taxon>Actinomycetota</taxon>
        <taxon>Actinomycetes</taxon>
        <taxon>Streptosporangiales</taxon>
        <taxon>Thermomonosporaceae</taxon>
        <taxon>Thermomonospora</taxon>
    </lineage>
</organism>
<dbReference type="Gene3D" id="1.10.260.40">
    <property type="entry name" value="lambda repressor-like DNA-binding domains"/>
    <property type="match status" value="1"/>
</dbReference>
<dbReference type="GO" id="GO:0003677">
    <property type="term" value="F:DNA binding"/>
    <property type="evidence" value="ECO:0007669"/>
    <property type="project" value="InterPro"/>
</dbReference>
<reference evidence="3" key="1">
    <citation type="submission" date="2016-10" db="EMBL/GenBank/DDBJ databases">
        <authorList>
            <person name="Varghese N."/>
            <person name="Submissions S."/>
        </authorList>
    </citation>
    <scope>NUCLEOTIDE SEQUENCE [LARGE SCALE GENOMIC DNA]</scope>
    <source>
        <strain evidence="3">DSM 43163</strain>
    </source>
</reference>
<keyword evidence="3" id="KW-1185">Reference proteome</keyword>
<dbReference type="EMBL" id="FNVO01000024">
    <property type="protein sequence ID" value="SEG89844.1"/>
    <property type="molecule type" value="Genomic_DNA"/>
</dbReference>
<evidence type="ECO:0000313" key="2">
    <source>
        <dbReference type="EMBL" id="SEG89844.1"/>
    </source>
</evidence>
<dbReference type="CDD" id="cd00093">
    <property type="entry name" value="HTH_XRE"/>
    <property type="match status" value="1"/>
</dbReference>
<evidence type="ECO:0000313" key="3">
    <source>
        <dbReference type="Proteomes" id="UP000236723"/>
    </source>
</evidence>
<dbReference type="InterPro" id="IPR001387">
    <property type="entry name" value="Cro/C1-type_HTH"/>
</dbReference>
<dbReference type="SMART" id="SM00530">
    <property type="entry name" value="HTH_XRE"/>
    <property type="match status" value="1"/>
</dbReference>
<dbReference type="Pfam" id="PF19054">
    <property type="entry name" value="DUF5753"/>
    <property type="match status" value="1"/>
</dbReference>
<dbReference type="InterPro" id="IPR010982">
    <property type="entry name" value="Lambda_DNA-bd_dom_sf"/>
</dbReference>
<name>A0A1H6DXP7_9ACTN</name>
<sequence length="255" mass="26771">MAAGLSGMELARRAGVPQPTVSRVETGRRVADVEVVVRLLGGLELAPAELERLASVVREAYAGSVPRRVDAGVSFRRGLAVELERAASVVRSFEAMVVPGLLRTAGYVQAAKPVSAGDGVERSAVLGDEGRRFTFVISEHVLRTWPGSGACMPGQLAHLVAVAGRPNVRLGVVPAGVGVDSGWSGVPLHGFTLYDEAAVTVETFTRELTLTGEADVRAYVEIFKGFARSAVFGDEALGLVERAGRDLGKALGSIH</sequence>
<dbReference type="PROSITE" id="PS50943">
    <property type="entry name" value="HTH_CROC1"/>
    <property type="match status" value="1"/>
</dbReference>
<protein>
    <submittedName>
        <fullName evidence="2">Helix-turn-helix domain-containing protein</fullName>
    </submittedName>
</protein>
<evidence type="ECO:0000259" key="1">
    <source>
        <dbReference type="PROSITE" id="PS50943"/>
    </source>
</evidence>
<dbReference type="AlphaFoldDB" id="A0A1H6DXP7"/>
<dbReference type="Pfam" id="PF13560">
    <property type="entry name" value="HTH_31"/>
    <property type="match status" value="1"/>
</dbReference>
<gene>
    <name evidence="2" type="ORF">SAMN04489712_12487</name>
</gene>
<dbReference type="SUPFAM" id="SSF47413">
    <property type="entry name" value="lambda repressor-like DNA-binding domains"/>
    <property type="match status" value="1"/>
</dbReference>
<feature type="domain" description="HTH cro/C1-type" evidence="1">
    <location>
        <begin position="9"/>
        <end position="50"/>
    </location>
</feature>